<dbReference type="AlphaFoldDB" id="A0A5J5GP33"/>
<name>A0A5J5GP33_9RHOB</name>
<evidence type="ECO:0000313" key="1">
    <source>
        <dbReference type="EMBL" id="KAA9009328.1"/>
    </source>
</evidence>
<dbReference type="InterPro" id="IPR007375">
    <property type="entry name" value="SoxG"/>
</dbReference>
<dbReference type="EMBL" id="VYQE01000002">
    <property type="protein sequence ID" value="KAA9009328.1"/>
    <property type="molecule type" value="Genomic_DNA"/>
</dbReference>
<protein>
    <submittedName>
        <fullName evidence="1">Sarcosine oxidase subunit gamma</fullName>
    </submittedName>
</protein>
<evidence type="ECO:0000313" key="2">
    <source>
        <dbReference type="Proteomes" id="UP000326554"/>
    </source>
</evidence>
<dbReference type="Gene3D" id="3.30.1360.120">
    <property type="entry name" value="Probable tRNA modification gtpase trme, domain 1"/>
    <property type="match status" value="1"/>
</dbReference>
<dbReference type="Proteomes" id="UP000326554">
    <property type="component" value="Unassembled WGS sequence"/>
</dbReference>
<dbReference type="SUPFAM" id="SSF103025">
    <property type="entry name" value="Folate-binding domain"/>
    <property type="match status" value="1"/>
</dbReference>
<comment type="caution">
    <text evidence="1">The sequence shown here is derived from an EMBL/GenBank/DDBJ whole genome shotgun (WGS) entry which is preliminary data.</text>
</comment>
<dbReference type="InterPro" id="IPR027266">
    <property type="entry name" value="TrmE/GcvT-like"/>
</dbReference>
<dbReference type="Pfam" id="PF04268">
    <property type="entry name" value="SoxG"/>
    <property type="match status" value="1"/>
</dbReference>
<organism evidence="1 2">
    <name type="scientific">Histidinibacterium aquaticum</name>
    <dbReference type="NCBI Taxonomy" id="2613962"/>
    <lineage>
        <taxon>Bacteria</taxon>
        <taxon>Pseudomonadati</taxon>
        <taxon>Pseudomonadota</taxon>
        <taxon>Alphaproteobacteria</taxon>
        <taxon>Rhodobacterales</taxon>
        <taxon>Paracoccaceae</taxon>
        <taxon>Histidinibacterium</taxon>
    </lineage>
</organism>
<dbReference type="RefSeq" id="WP_150444861.1">
    <property type="nucleotide sequence ID" value="NZ_VYQE01000002.1"/>
</dbReference>
<keyword evidence="2" id="KW-1185">Reference proteome</keyword>
<sequence length="176" mass="18574">MSELTVTRLTDRGMISLRGDLSDDALRSACTGLSGGDFPEAGHAIVSGDKGLLWMSPDEVLILLPQEEVGQALETLGSALAGSHHLAVDVSDARALFRLEGSGLRDTLQKLTPADLSPATFGPGRIRRTRLAQVAAALWMPGEGQVDLVCFRSVADYVQRLLEVAAEGGPVGFHPA</sequence>
<gene>
    <name evidence="1" type="ORF">F3S47_08770</name>
</gene>
<reference evidence="1 2" key="1">
    <citation type="submission" date="2019-09" db="EMBL/GenBank/DDBJ databases">
        <authorList>
            <person name="Park J.-S."/>
            <person name="Choi H.-J."/>
        </authorList>
    </citation>
    <scope>NUCLEOTIDE SEQUENCE [LARGE SCALE GENOMIC DNA]</scope>
    <source>
        <strain evidence="1 2">176SS1-4</strain>
    </source>
</reference>
<proteinExistence type="predicted"/>
<accession>A0A5J5GP33</accession>
<dbReference type="Gene3D" id="3.30.70.1520">
    <property type="entry name" value="Heterotetrameric sarcosine oxidase"/>
    <property type="match status" value="1"/>
</dbReference>